<protein>
    <submittedName>
        <fullName evidence="4">Nitroreductase</fullName>
    </submittedName>
</protein>
<dbReference type="Gene3D" id="3.40.109.10">
    <property type="entry name" value="NADH Oxidase"/>
    <property type="match status" value="1"/>
</dbReference>
<dbReference type="SUPFAM" id="SSF55469">
    <property type="entry name" value="FMN-dependent nitroreductase-like"/>
    <property type="match status" value="1"/>
</dbReference>
<accession>A0A2G6KDU3</accession>
<evidence type="ECO:0000313" key="5">
    <source>
        <dbReference type="Proteomes" id="UP000230821"/>
    </source>
</evidence>
<dbReference type="InterPro" id="IPR029479">
    <property type="entry name" value="Nitroreductase"/>
</dbReference>
<dbReference type="InterPro" id="IPR000415">
    <property type="entry name" value="Nitroreductase-like"/>
</dbReference>
<feature type="domain" description="Nitroreductase" evidence="3">
    <location>
        <begin position="8"/>
        <end position="63"/>
    </location>
</feature>
<dbReference type="Pfam" id="PF00881">
    <property type="entry name" value="Nitroreductase"/>
    <property type="match status" value="2"/>
</dbReference>
<sequence length="189" mass="21004">MIKDLISRNRSYRRFDESFVVSTETLRELVDLGRLSPSGANRQPLKYILSNDPENNARIFPALNWAGYLSDWDGPPEGEQPSAYIILLGDNDISQSTGCDHGIAAQSILLGAVEKELGGCMIASIQKGKLREALNLSERYDIVLVIALGKPVETVVIDPIATDGDIKYWRDEQATHHVPKRSLDEIIIE</sequence>
<dbReference type="PANTHER" id="PTHR43673:SF10">
    <property type="entry name" value="NADH DEHYDROGENASE_NAD(P)H NITROREDUCTASE XCC3605-RELATED"/>
    <property type="match status" value="1"/>
</dbReference>
<organism evidence="4 5">
    <name type="scientific">candidate division KSB3 bacterium</name>
    <dbReference type="NCBI Taxonomy" id="2044937"/>
    <lineage>
        <taxon>Bacteria</taxon>
        <taxon>candidate division KSB3</taxon>
    </lineage>
</organism>
<gene>
    <name evidence="4" type="ORF">CSA56_09980</name>
</gene>
<feature type="domain" description="Nitroreductase" evidence="3">
    <location>
        <begin position="100"/>
        <end position="150"/>
    </location>
</feature>
<comment type="caution">
    <text evidence="4">The sequence shown here is derived from an EMBL/GenBank/DDBJ whole genome shotgun (WGS) entry which is preliminary data.</text>
</comment>
<dbReference type="EMBL" id="PDSK01000094">
    <property type="protein sequence ID" value="PIE33831.1"/>
    <property type="molecule type" value="Genomic_DNA"/>
</dbReference>
<name>A0A2G6KDU3_9BACT</name>
<dbReference type="GO" id="GO:0016491">
    <property type="term" value="F:oxidoreductase activity"/>
    <property type="evidence" value="ECO:0007669"/>
    <property type="project" value="UniProtKB-KW"/>
</dbReference>
<evidence type="ECO:0000256" key="2">
    <source>
        <dbReference type="ARBA" id="ARBA00023002"/>
    </source>
</evidence>
<proteinExistence type="inferred from homology"/>
<dbReference type="Gene3D" id="2.20.180.10">
    <property type="entry name" value="putative fmn-dependent nitroreductase like domains"/>
    <property type="match status" value="1"/>
</dbReference>
<dbReference type="Proteomes" id="UP000230821">
    <property type="component" value="Unassembled WGS sequence"/>
</dbReference>
<dbReference type="AlphaFoldDB" id="A0A2G6KDU3"/>
<evidence type="ECO:0000256" key="1">
    <source>
        <dbReference type="ARBA" id="ARBA00007118"/>
    </source>
</evidence>
<keyword evidence="2" id="KW-0560">Oxidoreductase</keyword>
<evidence type="ECO:0000313" key="4">
    <source>
        <dbReference type="EMBL" id="PIE33831.1"/>
    </source>
</evidence>
<evidence type="ECO:0000259" key="3">
    <source>
        <dbReference type="Pfam" id="PF00881"/>
    </source>
</evidence>
<dbReference type="CDD" id="cd02062">
    <property type="entry name" value="Nitro_FMN_reductase"/>
    <property type="match status" value="1"/>
</dbReference>
<dbReference type="PANTHER" id="PTHR43673">
    <property type="entry name" value="NAD(P)H NITROREDUCTASE YDGI-RELATED"/>
    <property type="match status" value="1"/>
</dbReference>
<reference evidence="4 5" key="1">
    <citation type="submission" date="2017-10" db="EMBL/GenBank/DDBJ databases">
        <title>Novel microbial diversity and functional potential in the marine mammal oral microbiome.</title>
        <authorList>
            <person name="Dudek N.K."/>
            <person name="Sun C.L."/>
            <person name="Burstein D."/>
            <person name="Kantor R.S."/>
            <person name="Aliaga Goltsman D.S."/>
            <person name="Bik E.M."/>
            <person name="Thomas B.C."/>
            <person name="Banfield J.F."/>
            <person name="Relman D.A."/>
        </authorList>
    </citation>
    <scope>NUCLEOTIDE SEQUENCE [LARGE SCALE GENOMIC DNA]</scope>
    <source>
        <strain evidence="4">DOLJORAL78_47_16</strain>
    </source>
</reference>
<comment type="similarity">
    <text evidence="1">Belongs to the nitroreductase family.</text>
</comment>
<dbReference type="InterPro" id="IPR023312">
    <property type="entry name" value="Put_nitroreductase_C_bac"/>
</dbReference>